<proteinExistence type="inferred from homology"/>
<sequence length="222" mass="25075">MKVLVVYWHPEPQSFNGAMFRRAIESLEAEGHEVKTSDLHEMAFNPVSGRHNFTSEHDGTFFKQQLEEMHATEVDGFSAEIEAELEKLEWSDLVIFQFPLWWFGLPAMLKGWVDRVFAMGKVYGGGRFYDDGVFKGKRAMLSVTMGGPEDAYVKGGWNGDLDAILRPVHRGVLAFTGFSVLAPQKVFGPARMTQQEREAELDDYASRLATIFDEAPIQVGDY</sequence>
<dbReference type="Gene3D" id="3.40.50.360">
    <property type="match status" value="1"/>
</dbReference>
<reference evidence="4 5" key="1">
    <citation type="submission" date="2014-09" db="EMBL/GenBank/DDBJ databases">
        <title>Vibrio maritimus JCM 19240. (C210) whole genome shotgun sequence.</title>
        <authorList>
            <person name="Sawabe T."/>
            <person name="Meirelles P."/>
            <person name="Nakanishi M."/>
            <person name="Sayaka M."/>
            <person name="Hattori M."/>
            <person name="Ohkuma M."/>
        </authorList>
    </citation>
    <scope>NUCLEOTIDE SEQUENCE [LARGE SCALE GENOMIC DNA]</scope>
    <source>
        <strain evidence="4 5">JCM 19240</strain>
    </source>
</reference>
<comment type="caution">
    <text evidence="4">The sequence shown here is derived from an EMBL/GenBank/DDBJ whole genome shotgun (WGS) entry which is preliminary data.</text>
</comment>
<dbReference type="GO" id="GO:0005829">
    <property type="term" value="C:cytosol"/>
    <property type="evidence" value="ECO:0007669"/>
    <property type="project" value="TreeGrafter"/>
</dbReference>
<feature type="domain" description="Flavodoxin-like fold" evidence="3">
    <location>
        <begin position="1"/>
        <end position="207"/>
    </location>
</feature>
<comment type="similarity">
    <text evidence="1">Belongs to the NAD(P)H dehydrogenase (quinone) family.</text>
</comment>
<protein>
    <submittedName>
        <fullName evidence="4">NAD(P)H oxidoreductase YRKL</fullName>
    </submittedName>
</protein>
<keyword evidence="2" id="KW-0560">Oxidoreductase</keyword>
<evidence type="ECO:0000259" key="3">
    <source>
        <dbReference type="Pfam" id="PF02525"/>
    </source>
</evidence>
<reference evidence="4 5" key="2">
    <citation type="submission" date="2014-09" db="EMBL/GenBank/DDBJ databases">
        <authorList>
            <consortium name="NBRP consortium"/>
            <person name="Sawabe T."/>
            <person name="Meirelles P."/>
            <person name="Nakanishi M."/>
            <person name="Sayaka M."/>
            <person name="Hattori M."/>
            <person name="Ohkuma M."/>
        </authorList>
    </citation>
    <scope>NUCLEOTIDE SEQUENCE [LARGE SCALE GENOMIC DNA]</scope>
    <source>
        <strain evidence="4 5">JCM 19240</strain>
    </source>
</reference>
<accession>A0A090T7H4</accession>
<dbReference type="AlphaFoldDB" id="A0A090T7H4"/>
<evidence type="ECO:0000313" key="5">
    <source>
        <dbReference type="Proteomes" id="UP000029224"/>
    </source>
</evidence>
<gene>
    <name evidence="4" type="ORF">JCM19240_4855</name>
</gene>
<dbReference type="OrthoDB" id="9798454at2"/>
<keyword evidence="5" id="KW-1185">Reference proteome</keyword>
<dbReference type="InterPro" id="IPR051545">
    <property type="entry name" value="NAD(P)H_dehydrogenase_qn"/>
</dbReference>
<dbReference type="GO" id="GO:0003955">
    <property type="term" value="F:NAD(P)H dehydrogenase (quinone) activity"/>
    <property type="evidence" value="ECO:0007669"/>
    <property type="project" value="TreeGrafter"/>
</dbReference>
<dbReference type="SUPFAM" id="SSF52218">
    <property type="entry name" value="Flavoproteins"/>
    <property type="match status" value="1"/>
</dbReference>
<dbReference type="Pfam" id="PF02525">
    <property type="entry name" value="Flavodoxin_2"/>
    <property type="match status" value="1"/>
</dbReference>
<dbReference type="PANTHER" id="PTHR10204:SF34">
    <property type="entry name" value="NAD(P)H DEHYDROGENASE [QUINONE] 1 ISOFORM 1"/>
    <property type="match status" value="1"/>
</dbReference>
<dbReference type="InterPro" id="IPR003680">
    <property type="entry name" value="Flavodoxin_fold"/>
</dbReference>
<name>A0A090T7H4_9VIBR</name>
<organism evidence="4 5">
    <name type="scientific">Vibrio maritimus</name>
    <dbReference type="NCBI Taxonomy" id="990268"/>
    <lineage>
        <taxon>Bacteria</taxon>
        <taxon>Pseudomonadati</taxon>
        <taxon>Pseudomonadota</taxon>
        <taxon>Gammaproteobacteria</taxon>
        <taxon>Vibrionales</taxon>
        <taxon>Vibrionaceae</taxon>
        <taxon>Vibrio</taxon>
    </lineage>
</organism>
<dbReference type="InterPro" id="IPR029039">
    <property type="entry name" value="Flavoprotein-like_sf"/>
</dbReference>
<evidence type="ECO:0000256" key="1">
    <source>
        <dbReference type="ARBA" id="ARBA00006252"/>
    </source>
</evidence>
<evidence type="ECO:0000256" key="2">
    <source>
        <dbReference type="ARBA" id="ARBA00023002"/>
    </source>
</evidence>
<evidence type="ECO:0000313" key="4">
    <source>
        <dbReference type="EMBL" id="GAL35920.1"/>
    </source>
</evidence>
<dbReference type="PANTHER" id="PTHR10204">
    <property type="entry name" value="NAD P H OXIDOREDUCTASE-RELATED"/>
    <property type="match status" value="1"/>
</dbReference>
<dbReference type="EMBL" id="BBMT01000008">
    <property type="protein sequence ID" value="GAL35920.1"/>
    <property type="molecule type" value="Genomic_DNA"/>
</dbReference>
<dbReference type="Proteomes" id="UP000029224">
    <property type="component" value="Unassembled WGS sequence"/>
</dbReference>